<feature type="compositionally biased region" description="Polar residues" evidence="6">
    <location>
        <begin position="399"/>
        <end position="410"/>
    </location>
</feature>
<feature type="transmembrane region" description="Helical" evidence="7">
    <location>
        <begin position="862"/>
        <end position="881"/>
    </location>
</feature>
<feature type="compositionally biased region" description="Polar residues" evidence="6">
    <location>
        <begin position="143"/>
        <end position="171"/>
    </location>
</feature>
<feature type="compositionally biased region" description="Polar residues" evidence="6">
    <location>
        <begin position="106"/>
        <end position="121"/>
    </location>
</feature>
<feature type="compositionally biased region" description="Low complexity" evidence="6">
    <location>
        <begin position="322"/>
        <end position="338"/>
    </location>
</feature>
<name>A0A6A6B798_9PEZI</name>
<feature type="region of interest" description="Disordered" evidence="6">
    <location>
        <begin position="374"/>
        <end position="506"/>
    </location>
</feature>
<dbReference type="OrthoDB" id="10250282at2759"/>
<feature type="region of interest" description="Disordered" evidence="6">
    <location>
        <begin position="1"/>
        <end position="263"/>
    </location>
</feature>
<proteinExistence type="predicted"/>
<accession>A0A6A6B798</accession>
<dbReference type="AlphaFoldDB" id="A0A6A6B798"/>
<keyword evidence="2 7" id="KW-0812">Transmembrane</keyword>
<evidence type="ECO:0000256" key="2">
    <source>
        <dbReference type="ARBA" id="ARBA00022692"/>
    </source>
</evidence>
<dbReference type="Gene3D" id="1.20.1250.20">
    <property type="entry name" value="MFS general substrate transporter like domains"/>
    <property type="match status" value="1"/>
</dbReference>
<dbReference type="GO" id="GO:0005886">
    <property type="term" value="C:plasma membrane"/>
    <property type="evidence" value="ECO:0007669"/>
    <property type="project" value="TreeGrafter"/>
</dbReference>
<feature type="region of interest" description="Disordered" evidence="6">
    <location>
        <begin position="314"/>
        <end position="362"/>
    </location>
</feature>
<sequence length="1130" mass="125177">MVATYSIGPEDSVQGFGSNVRRRGSNTTAATPTSKPSPNGGLAGRRQGFDRKLTAAPSGDAPIGLLARRSTLNSPRRKLPWLDGKPPSTNHVDKKISRLPGGFVSESDTSSPEQNDNQASYSPKLVSAEQRRPWLTFKPSDKSVPTTYNTYTPSVYSTGAPSAPNSRTAPNEPTGKSYHETLGGSPFEDISYEIQNDRKGSAPMGVSDNNQRLSSAVPSQKQQPIVIEPLQIPSTPQPPLSRQLSPKTALRETSRSPPISNPIEANLRSAIDGLENLMQEAMDMARDATERHEPEDVPQVLENAARGIRRASTMMTRMDPLSVSESSSSSSSTETSYSPRETPTVLTGDRRPSNFKFHRNRTFSAQPVVTDFAYTTKRRKPSSSSSSSGAMSDIEKGRQGSSQWRKQQGSPVRPVHIEDPRPIDPEVHAVHVPPTRQEVHNHISREGTPPYSPRDSSLRHRHQPQATISPRYNRQSRRSEQSTERHHRRHHRHKSGGDVSFHPDYPFNERDTDPVFGNMSLKHPRRHHVSFRGPGSFDVVHHRRRQPIARNWGRLKKRITATIACINTALVGFLVGVYAGEVPLIQYMVADQGHTVILGNVVLYMALAVSTFICWPLPLLHGRKPYILGSLAILLPLQFPQAVVVSAYRDPDTDLYRIGLLLPRAFSGLVLGLANVNAISTLLDLFGASLQSAVPHQELVAIDDVRRHGGGMGLWLGIWSWCFIGSIAVGFMIGACIISSLNASWGFYIVVIMIASVLVLNVIAPETRRARYRQSVVDVVDPNNNVYQRVARGEIKLHISTDGPKWWLEEVFAGMKLSCRMFFQTGFMILSVYLAWMYGQFVLVIVLLGALLSRQYRWSSNYVGAGVISLAIGAFLAIPLTKAGIFSRERKQGARTDSMTFQKQVSWTSHMVRRIFFTAALPFAGLAYTLASEANVHAMVPIAFAGVVGFLSALALAECHGLIMEAFDTCDLQPGANTRHRLQSMAEADRRRRTNYSSFPRVSAGFFVAQTLAFLLAAAATGVGGVMTRTLGAQTSTAVTAGVLLLLTVLLTLALWRFKGVQVIPDHTLGTMYDEKAWAQEMRERERRPSDWRPVVIGHPSGKIRRMNVLEMGRWSRWSEIRRLNRLQHD</sequence>
<keyword evidence="3 7" id="KW-1133">Transmembrane helix</keyword>
<evidence type="ECO:0000313" key="8">
    <source>
        <dbReference type="EMBL" id="KAF2140032.1"/>
    </source>
</evidence>
<reference evidence="8" key="1">
    <citation type="journal article" date="2020" name="Stud. Mycol.">
        <title>101 Dothideomycetes genomes: a test case for predicting lifestyles and emergence of pathogens.</title>
        <authorList>
            <person name="Haridas S."/>
            <person name="Albert R."/>
            <person name="Binder M."/>
            <person name="Bloem J."/>
            <person name="Labutti K."/>
            <person name="Salamov A."/>
            <person name="Andreopoulos B."/>
            <person name="Baker S."/>
            <person name="Barry K."/>
            <person name="Bills G."/>
            <person name="Bluhm B."/>
            <person name="Cannon C."/>
            <person name="Castanera R."/>
            <person name="Culley D."/>
            <person name="Daum C."/>
            <person name="Ezra D."/>
            <person name="Gonzalez J."/>
            <person name="Henrissat B."/>
            <person name="Kuo A."/>
            <person name="Liang C."/>
            <person name="Lipzen A."/>
            <person name="Lutzoni F."/>
            <person name="Magnuson J."/>
            <person name="Mondo S."/>
            <person name="Nolan M."/>
            <person name="Ohm R."/>
            <person name="Pangilinan J."/>
            <person name="Park H.-J."/>
            <person name="Ramirez L."/>
            <person name="Alfaro M."/>
            <person name="Sun H."/>
            <person name="Tritt A."/>
            <person name="Yoshinaga Y."/>
            <person name="Zwiers L.-H."/>
            <person name="Turgeon B."/>
            <person name="Goodwin S."/>
            <person name="Spatafora J."/>
            <person name="Crous P."/>
            <person name="Grigoriev I."/>
        </authorList>
    </citation>
    <scope>NUCLEOTIDE SEQUENCE</scope>
    <source>
        <strain evidence="8">CBS 121167</strain>
    </source>
</reference>
<evidence type="ECO:0000256" key="6">
    <source>
        <dbReference type="SAM" id="MobiDB-lite"/>
    </source>
</evidence>
<feature type="compositionally biased region" description="Polar residues" evidence="6">
    <location>
        <begin position="207"/>
        <end position="223"/>
    </location>
</feature>
<feature type="transmembrane region" description="Helical" evidence="7">
    <location>
        <begin position="559"/>
        <end position="580"/>
    </location>
</feature>
<feature type="transmembrane region" description="Helical" evidence="7">
    <location>
        <begin position="711"/>
        <end position="733"/>
    </location>
</feature>
<dbReference type="GO" id="GO:0022857">
    <property type="term" value="F:transmembrane transporter activity"/>
    <property type="evidence" value="ECO:0007669"/>
    <property type="project" value="TreeGrafter"/>
</dbReference>
<evidence type="ECO:0000256" key="1">
    <source>
        <dbReference type="ARBA" id="ARBA00004141"/>
    </source>
</evidence>
<dbReference type="PANTHER" id="PTHR23502">
    <property type="entry name" value="MAJOR FACILITATOR SUPERFAMILY"/>
    <property type="match status" value="1"/>
</dbReference>
<feature type="transmembrane region" description="Helical" evidence="7">
    <location>
        <begin position="1038"/>
        <end position="1056"/>
    </location>
</feature>
<keyword evidence="5" id="KW-0175">Coiled coil</keyword>
<feature type="transmembrane region" description="Helical" evidence="7">
    <location>
        <begin position="825"/>
        <end position="850"/>
    </location>
</feature>
<evidence type="ECO:0000256" key="5">
    <source>
        <dbReference type="SAM" id="Coils"/>
    </source>
</evidence>
<feature type="transmembrane region" description="Helical" evidence="7">
    <location>
        <begin position="936"/>
        <end position="957"/>
    </location>
</feature>
<evidence type="ECO:0000256" key="7">
    <source>
        <dbReference type="SAM" id="Phobius"/>
    </source>
</evidence>
<keyword evidence="4 7" id="KW-0472">Membrane</keyword>
<evidence type="ECO:0000313" key="9">
    <source>
        <dbReference type="Proteomes" id="UP000799438"/>
    </source>
</evidence>
<feature type="compositionally biased region" description="Polar residues" evidence="6">
    <location>
        <begin position="464"/>
        <end position="473"/>
    </location>
</feature>
<evidence type="ECO:0000256" key="3">
    <source>
        <dbReference type="ARBA" id="ARBA00022989"/>
    </source>
</evidence>
<keyword evidence="9" id="KW-1185">Reference proteome</keyword>
<evidence type="ECO:0000256" key="4">
    <source>
        <dbReference type="ARBA" id="ARBA00023136"/>
    </source>
</evidence>
<dbReference type="EMBL" id="ML995491">
    <property type="protein sequence ID" value="KAF2140032.1"/>
    <property type="molecule type" value="Genomic_DNA"/>
</dbReference>
<feature type="transmembrane region" description="Helical" evidence="7">
    <location>
        <begin position="745"/>
        <end position="764"/>
    </location>
</feature>
<dbReference type="PANTHER" id="PTHR23502:SF76">
    <property type="entry name" value="POLYAMINE TRANSPORT PROTEIN"/>
    <property type="match status" value="1"/>
</dbReference>
<feature type="coiled-coil region" evidence="5">
    <location>
        <begin position="264"/>
        <end position="291"/>
    </location>
</feature>
<comment type="subcellular location">
    <subcellularLocation>
        <location evidence="1">Membrane</location>
        <topology evidence="1">Multi-pass membrane protein</topology>
    </subcellularLocation>
</comment>
<organism evidence="8 9">
    <name type="scientific">Aplosporella prunicola CBS 121167</name>
    <dbReference type="NCBI Taxonomy" id="1176127"/>
    <lineage>
        <taxon>Eukaryota</taxon>
        <taxon>Fungi</taxon>
        <taxon>Dikarya</taxon>
        <taxon>Ascomycota</taxon>
        <taxon>Pezizomycotina</taxon>
        <taxon>Dothideomycetes</taxon>
        <taxon>Dothideomycetes incertae sedis</taxon>
        <taxon>Botryosphaeriales</taxon>
        <taxon>Aplosporellaceae</taxon>
        <taxon>Aplosporella</taxon>
    </lineage>
</organism>
<feature type="compositionally biased region" description="Low complexity" evidence="6">
    <location>
        <begin position="25"/>
        <end position="39"/>
    </location>
</feature>
<dbReference type="RefSeq" id="XP_033395745.1">
    <property type="nucleotide sequence ID" value="XM_033546885.1"/>
</dbReference>
<feature type="compositionally biased region" description="Basic residues" evidence="6">
    <location>
        <begin position="485"/>
        <end position="494"/>
    </location>
</feature>
<feature type="transmembrane region" description="Helical" evidence="7">
    <location>
        <begin position="592"/>
        <end position="615"/>
    </location>
</feature>
<feature type="transmembrane region" description="Helical" evidence="7">
    <location>
        <begin position="1002"/>
        <end position="1026"/>
    </location>
</feature>
<dbReference type="Proteomes" id="UP000799438">
    <property type="component" value="Unassembled WGS sequence"/>
</dbReference>
<protein>
    <submittedName>
        <fullName evidence="8">Uncharacterized protein</fullName>
    </submittedName>
</protein>
<dbReference type="SUPFAM" id="SSF103473">
    <property type="entry name" value="MFS general substrate transporter"/>
    <property type="match status" value="1"/>
</dbReference>
<feature type="compositionally biased region" description="Basic and acidic residues" evidence="6">
    <location>
        <begin position="415"/>
        <end position="429"/>
    </location>
</feature>
<feature type="transmembrane region" description="Helical" evidence="7">
    <location>
        <begin position="627"/>
        <end position="648"/>
    </location>
</feature>
<dbReference type="GeneID" id="54304392"/>
<feature type="transmembrane region" description="Helical" evidence="7">
    <location>
        <begin position="911"/>
        <end position="930"/>
    </location>
</feature>
<dbReference type="InterPro" id="IPR036259">
    <property type="entry name" value="MFS_trans_sf"/>
</dbReference>
<gene>
    <name evidence="8" type="ORF">K452DRAFT_59758</name>
</gene>